<organism evidence="1 2">
    <name type="scientific">Merdimonas faecis</name>
    <dbReference type="NCBI Taxonomy" id="1653435"/>
    <lineage>
        <taxon>Bacteria</taxon>
        <taxon>Bacillati</taxon>
        <taxon>Bacillota</taxon>
        <taxon>Clostridia</taxon>
        <taxon>Lachnospirales</taxon>
        <taxon>Lachnospiraceae</taxon>
        <taxon>Merdimonas</taxon>
    </lineage>
</organism>
<protein>
    <submittedName>
        <fullName evidence="1">Uncharacterized protein</fullName>
    </submittedName>
</protein>
<comment type="caution">
    <text evidence="1">The sequence shown here is derived from an EMBL/GenBank/DDBJ whole genome shotgun (WGS) entry which is preliminary data.</text>
</comment>
<name>A0A9D2VX95_9FIRM</name>
<reference evidence="1" key="1">
    <citation type="journal article" date="2021" name="PeerJ">
        <title>Extensive microbial diversity within the chicken gut microbiome revealed by metagenomics and culture.</title>
        <authorList>
            <person name="Gilroy R."/>
            <person name="Ravi A."/>
            <person name="Getino M."/>
            <person name="Pursley I."/>
            <person name="Horton D.L."/>
            <person name="Alikhan N.F."/>
            <person name="Baker D."/>
            <person name="Gharbi K."/>
            <person name="Hall N."/>
            <person name="Watson M."/>
            <person name="Adriaenssens E.M."/>
            <person name="Foster-Nyarko E."/>
            <person name="Jarju S."/>
            <person name="Secka A."/>
            <person name="Antonio M."/>
            <person name="Oren A."/>
            <person name="Chaudhuri R.R."/>
            <person name="La Ragione R."/>
            <person name="Hildebrand F."/>
            <person name="Pallen M.J."/>
        </authorList>
    </citation>
    <scope>NUCLEOTIDE SEQUENCE</scope>
    <source>
        <strain evidence="1">USAMLcec4-12693</strain>
    </source>
</reference>
<dbReference type="OrthoDB" id="9777019at2"/>
<sequence>MGSSFVICDQEEGYAAALAAFLMQKKELAFQIRICTDADQAEEMEKDRPADILVITDACPRARRKKFHAGNIFVLTESEHTEVNPGETPLYRYQSGETLLGEILQNCGQELRTAGEIFLQKKKQSVRVIGVYSPVHRTGKTSYALRIGQKIGVSAHTLYLNMELYGGVGGHFPEEGSTIADALYYSRMEGKDLGWMLTGMVSHMGPLDYLLPARVSEDIKTVPAKDWEQLLRQILTEGMYEAVILDLDEGIQGVYGLLRMCTEIHVPVLQDRIGTSKMLQFEEELHLLGYDDVRKKLQKKESLR</sequence>
<reference evidence="1" key="2">
    <citation type="submission" date="2021-09" db="EMBL/GenBank/DDBJ databases">
        <authorList>
            <person name="Gilroy R."/>
        </authorList>
    </citation>
    <scope>NUCLEOTIDE SEQUENCE</scope>
    <source>
        <strain evidence="1">USAMLcec4-12693</strain>
    </source>
</reference>
<dbReference type="Proteomes" id="UP000813420">
    <property type="component" value="Unassembled WGS sequence"/>
</dbReference>
<dbReference type="EMBL" id="DYXE01000039">
    <property type="protein sequence ID" value="HJH49407.1"/>
    <property type="molecule type" value="Genomic_DNA"/>
</dbReference>
<accession>A0A9D2VX95</accession>
<evidence type="ECO:0000313" key="2">
    <source>
        <dbReference type="Proteomes" id="UP000813420"/>
    </source>
</evidence>
<dbReference type="Gene3D" id="3.40.50.300">
    <property type="entry name" value="P-loop containing nucleotide triphosphate hydrolases"/>
    <property type="match status" value="1"/>
</dbReference>
<dbReference type="InterPro" id="IPR027417">
    <property type="entry name" value="P-loop_NTPase"/>
</dbReference>
<dbReference type="RefSeq" id="WP_070088565.1">
    <property type="nucleotide sequence ID" value="NZ_CABMJS010000015.1"/>
</dbReference>
<dbReference type="Gene3D" id="3.40.50.10850">
    <property type="entry name" value="Ntrc-like two-domain protein"/>
    <property type="match status" value="1"/>
</dbReference>
<evidence type="ECO:0000313" key="1">
    <source>
        <dbReference type="EMBL" id="HJH49407.1"/>
    </source>
</evidence>
<dbReference type="AlphaFoldDB" id="A0A9D2VX95"/>
<gene>
    <name evidence="1" type="ORF">K8V39_03995</name>
</gene>
<proteinExistence type="predicted"/>